<accession>A0ABP9NKH1</accession>
<evidence type="ECO:0000259" key="8">
    <source>
        <dbReference type="Pfam" id="PF22924"/>
    </source>
</evidence>
<reference evidence="10" key="1">
    <citation type="journal article" date="2019" name="Int. J. Syst. Evol. Microbiol.">
        <title>The Global Catalogue of Microorganisms (GCM) 10K type strain sequencing project: providing services to taxonomists for standard genome sequencing and annotation.</title>
        <authorList>
            <consortium name="The Broad Institute Genomics Platform"/>
            <consortium name="The Broad Institute Genome Sequencing Center for Infectious Disease"/>
            <person name="Wu L."/>
            <person name="Ma J."/>
        </authorList>
    </citation>
    <scope>NUCLEOTIDE SEQUENCE [LARGE SCALE GENOMIC DNA]</scope>
    <source>
        <strain evidence="10">JCM 18302</strain>
    </source>
</reference>
<keyword evidence="5" id="KW-0560">Oxidoreductase</keyword>
<dbReference type="Proteomes" id="UP001500804">
    <property type="component" value="Unassembled WGS sequence"/>
</dbReference>
<dbReference type="InterPro" id="IPR046373">
    <property type="entry name" value="Acyl-CoA_Oxase/DH_mid-dom_sf"/>
</dbReference>
<evidence type="ECO:0000259" key="7">
    <source>
        <dbReference type="Pfam" id="PF02770"/>
    </source>
</evidence>
<dbReference type="Pfam" id="PF02770">
    <property type="entry name" value="Acyl-CoA_dh_M"/>
    <property type="match status" value="1"/>
</dbReference>
<evidence type="ECO:0000256" key="5">
    <source>
        <dbReference type="ARBA" id="ARBA00023002"/>
    </source>
</evidence>
<dbReference type="PANTHER" id="PTHR10909">
    <property type="entry name" value="ELECTRON TRANSPORT OXIDOREDUCTASE"/>
    <property type="match status" value="1"/>
</dbReference>
<comment type="cofactor">
    <cofactor evidence="1">
        <name>FAD</name>
        <dbReference type="ChEBI" id="CHEBI:57692"/>
    </cofactor>
</comment>
<dbReference type="PIRSF" id="PIRSF000168">
    <property type="entry name" value="Acyl-CoA_oxidase"/>
    <property type="match status" value="1"/>
</dbReference>
<dbReference type="SUPFAM" id="SSF47203">
    <property type="entry name" value="Acyl-CoA dehydrogenase C-terminal domain-like"/>
    <property type="match status" value="2"/>
</dbReference>
<evidence type="ECO:0000313" key="9">
    <source>
        <dbReference type="EMBL" id="GAA5121921.1"/>
    </source>
</evidence>
<comment type="similarity">
    <text evidence="2">Belongs to the acyl-CoA oxidase family.</text>
</comment>
<evidence type="ECO:0000256" key="4">
    <source>
        <dbReference type="ARBA" id="ARBA00022827"/>
    </source>
</evidence>
<evidence type="ECO:0000256" key="3">
    <source>
        <dbReference type="ARBA" id="ARBA00022630"/>
    </source>
</evidence>
<dbReference type="InterPro" id="IPR012258">
    <property type="entry name" value="Acyl-CoA_oxidase"/>
</dbReference>
<dbReference type="EMBL" id="BAABJO010000010">
    <property type="protein sequence ID" value="GAA5121921.1"/>
    <property type="molecule type" value="Genomic_DNA"/>
</dbReference>
<dbReference type="InterPro" id="IPR006091">
    <property type="entry name" value="Acyl-CoA_Oxase/DH_mid-dom"/>
</dbReference>
<feature type="domain" description="Acyl-CoA oxidase C-alpha1" evidence="8">
    <location>
        <begin position="275"/>
        <end position="435"/>
    </location>
</feature>
<dbReference type="InterPro" id="IPR055060">
    <property type="entry name" value="ACOX_C_alpha1"/>
</dbReference>
<dbReference type="Gene3D" id="2.40.110.10">
    <property type="entry name" value="Butyryl-CoA Dehydrogenase, subunit A, domain 2"/>
    <property type="match status" value="1"/>
</dbReference>
<evidence type="ECO:0000313" key="10">
    <source>
        <dbReference type="Proteomes" id="UP001500804"/>
    </source>
</evidence>
<dbReference type="SUPFAM" id="SSF56645">
    <property type="entry name" value="Acyl-CoA dehydrogenase NM domain-like"/>
    <property type="match status" value="1"/>
</dbReference>
<feature type="domain" description="Acyl-CoA oxidase/dehydrogenase middle" evidence="7">
    <location>
        <begin position="130"/>
        <end position="239"/>
    </location>
</feature>
<evidence type="ECO:0000256" key="2">
    <source>
        <dbReference type="ARBA" id="ARBA00006288"/>
    </source>
</evidence>
<name>A0ABP9NKH1_9PSEU</name>
<dbReference type="Pfam" id="PF22924">
    <property type="entry name" value="ACOX_C_alpha1"/>
    <property type="match status" value="1"/>
</dbReference>
<protein>
    <submittedName>
        <fullName evidence="9">Acyl-CoA dehydrogenase</fullName>
    </submittedName>
</protein>
<dbReference type="RefSeq" id="WP_345605809.1">
    <property type="nucleotide sequence ID" value="NZ_BAABJO010000010.1"/>
</dbReference>
<evidence type="ECO:0000256" key="1">
    <source>
        <dbReference type="ARBA" id="ARBA00001974"/>
    </source>
</evidence>
<gene>
    <name evidence="9" type="ORF">GCM10023320_31440</name>
</gene>
<keyword evidence="10" id="KW-1185">Reference proteome</keyword>
<dbReference type="InterPro" id="IPR009100">
    <property type="entry name" value="AcylCoA_DH/oxidase_NM_dom_sf"/>
</dbReference>
<proteinExistence type="inferred from homology"/>
<feature type="domain" description="Acyl-CoA oxidase C-terminal" evidence="6">
    <location>
        <begin position="493"/>
        <end position="620"/>
    </location>
</feature>
<organism evidence="9 10">
    <name type="scientific">Pseudonocardia adelaidensis</name>
    <dbReference type="NCBI Taxonomy" id="648754"/>
    <lineage>
        <taxon>Bacteria</taxon>
        <taxon>Bacillati</taxon>
        <taxon>Actinomycetota</taxon>
        <taxon>Actinomycetes</taxon>
        <taxon>Pseudonocardiales</taxon>
        <taxon>Pseudonocardiaceae</taxon>
        <taxon>Pseudonocardia</taxon>
    </lineage>
</organism>
<evidence type="ECO:0000259" key="6">
    <source>
        <dbReference type="Pfam" id="PF01756"/>
    </source>
</evidence>
<comment type="caution">
    <text evidence="9">The sequence shown here is derived from an EMBL/GenBank/DDBJ whole genome shotgun (WGS) entry which is preliminary data.</text>
</comment>
<dbReference type="InterPro" id="IPR002655">
    <property type="entry name" value="Acyl-CoA_oxidase_C"/>
</dbReference>
<dbReference type="PANTHER" id="PTHR10909:SF382">
    <property type="entry name" value="ACYL-COENZYME A OXIDASE"/>
    <property type="match status" value="1"/>
</dbReference>
<keyword evidence="3" id="KW-0285">Flavoprotein</keyword>
<dbReference type="Gene3D" id="1.20.140.10">
    <property type="entry name" value="Butyryl-CoA Dehydrogenase, subunit A, domain 3"/>
    <property type="match status" value="2"/>
</dbReference>
<dbReference type="InterPro" id="IPR036250">
    <property type="entry name" value="AcylCo_DH-like_C"/>
</dbReference>
<dbReference type="Pfam" id="PF01756">
    <property type="entry name" value="ACOX"/>
    <property type="match status" value="1"/>
</dbReference>
<keyword evidence="4" id="KW-0274">FAD</keyword>
<sequence>MTVDRHALQRVLDGRWVRVRDEIRAQMDELAFNPDPNLSTDEYRALTTENLHLLARTGRPRQGFDPAYGGEGDVGGVVTAFAMLGFGDLSLLVKAGVQWGLFGGAVQVLGTSRHHDEYLKRIMDGELLGCFAMTETGHGSDVQHLRTTATYDPATCEFVIHTPDAGARKDYIGNAARDGRMAVVFAQLVTGGRSYGVHALLVPIRDESGAAMPGVTIGDCGRKAGLNGVDNGRLTFDHVRVPREALLNRFGEVAEDGTYTSSIANETRRFFTMLGTLVRGRISVAGGAVTATQKALALAIRYGDTRRQFADPATGEEVVVLDYLVHQRKLLPALATTYALHFAQSDLVSDMHDLQAPGAEGDERRQRELETRAAGIKAVGTWHATATIQTCREACGGAGYLAENLLPTLKADTDVFTTFEGDNTVLLQLVAKTLLSDYARRLGRLDLAGKARFAADVVGGMVAERTGVRALVHRGDVRDRDYQRWLLVEREQHLLANAAQRMRKALAPGADQFGIFNGAQDHLLVAARAHVDRIVFDAFAAAVDRIEDAPVRALLADVLDLYALTVIEGDRAFFIEHAYLTPARAKAVTQAVNGLCGRLRPHARTLVDGFGIPEPWLACPLLDGERETAVPAQALTEDEPTGLASVG</sequence>